<gene>
    <name evidence="2" type="ORF">EYF80_026193</name>
</gene>
<dbReference type="AlphaFoldDB" id="A0A4Z2HD33"/>
<feature type="region of interest" description="Disordered" evidence="1">
    <location>
        <begin position="36"/>
        <end position="72"/>
    </location>
</feature>
<evidence type="ECO:0000313" key="2">
    <source>
        <dbReference type="EMBL" id="TNN63541.1"/>
    </source>
</evidence>
<keyword evidence="3" id="KW-1185">Reference proteome</keyword>
<evidence type="ECO:0000256" key="1">
    <source>
        <dbReference type="SAM" id="MobiDB-lite"/>
    </source>
</evidence>
<protein>
    <submittedName>
        <fullName evidence="2">Uncharacterized protein</fullName>
    </submittedName>
</protein>
<reference evidence="2 3" key="1">
    <citation type="submission" date="2019-03" db="EMBL/GenBank/DDBJ databases">
        <title>First draft genome of Liparis tanakae, snailfish: a comprehensive survey of snailfish specific genes.</title>
        <authorList>
            <person name="Kim W."/>
            <person name="Song I."/>
            <person name="Jeong J.-H."/>
            <person name="Kim D."/>
            <person name="Kim S."/>
            <person name="Ryu S."/>
            <person name="Song J.Y."/>
            <person name="Lee S.K."/>
        </authorList>
    </citation>
    <scope>NUCLEOTIDE SEQUENCE [LARGE SCALE GENOMIC DNA]</scope>
    <source>
        <tissue evidence="2">Muscle</tissue>
    </source>
</reference>
<accession>A0A4Z2HD33</accession>
<organism evidence="2 3">
    <name type="scientific">Liparis tanakae</name>
    <name type="common">Tanaka's snailfish</name>
    <dbReference type="NCBI Taxonomy" id="230148"/>
    <lineage>
        <taxon>Eukaryota</taxon>
        <taxon>Metazoa</taxon>
        <taxon>Chordata</taxon>
        <taxon>Craniata</taxon>
        <taxon>Vertebrata</taxon>
        <taxon>Euteleostomi</taxon>
        <taxon>Actinopterygii</taxon>
        <taxon>Neopterygii</taxon>
        <taxon>Teleostei</taxon>
        <taxon>Neoteleostei</taxon>
        <taxon>Acanthomorphata</taxon>
        <taxon>Eupercaria</taxon>
        <taxon>Perciformes</taxon>
        <taxon>Cottioidei</taxon>
        <taxon>Cottales</taxon>
        <taxon>Liparidae</taxon>
        <taxon>Liparis</taxon>
    </lineage>
</organism>
<comment type="caution">
    <text evidence="2">The sequence shown here is derived from an EMBL/GenBank/DDBJ whole genome shotgun (WGS) entry which is preliminary data.</text>
</comment>
<proteinExistence type="predicted"/>
<name>A0A4Z2HD33_9TELE</name>
<dbReference type="EMBL" id="SRLO01000270">
    <property type="protein sequence ID" value="TNN63541.1"/>
    <property type="molecule type" value="Genomic_DNA"/>
</dbReference>
<feature type="compositionally biased region" description="Basic and acidic residues" evidence="1">
    <location>
        <begin position="43"/>
        <end position="72"/>
    </location>
</feature>
<dbReference type="Proteomes" id="UP000314294">
    <property type="component" value="Unassembled WGS sequence"/>
</dbReference>
<evidence type="ECO:0000313" key="3">
    <source>
        <dbReference type="Proteomes" id="UP000314294"/>
    </source>
</evidence>
<sequence>MSTEKYISRPHSSMLLSLRTDEIVEAERPYSNRQYMGFSTSWDNKKNHSLQNHDRRDEQRAKTRASERGNEE</sequence>